<dbReference type="Pfam" id="PF00347">
    <property type="entry name" value="Ribosomal_L6"/>
    <property type="match status" value="2"/>
</dbReference>
<organism evidence="10 11">
    <name type="scientific">Candidatus Amunia macphersoniae</name>
    <dbReference type="NCBI Taxonomy" id="3127014"/>
    <lineage>
        <taxon>Bacteria</taxon>
        <taxon>Bacillati</taxon>
        <taxon>Candidatus Dormiibacterota</taxon>
        <taxon>Candidatus Dormibacteria</taxon>
        <taxon>Candidatus Aeolococcales</taxon>
        <taxon>Candidatus Aeolococcaceae</taxon>
        <taxon>Candidatus Amunia</taxon>
    </lineage>
</organism>
<protein>
    <recommendedName>
        <fullName evidence="6">Large ribosomal subunit protein uL6</fullName>
    </recommendedName>
</protein>
<dbReference type="PROSITE" id="PS00525">
    <property type="entry name" value="RIBOSOMAL_L6_1"/>
    <property type="match status" value="1"/>
</dbReference>
<dbReference type="GO" id="GO:0002181">
    <property type="term" value="P:cytoplasmic translation"/>
    <property type="evidence" value="ECO:0007669"/>
    <property type="project" value="TreeGrafter"/>
</dbReference>
<evidence type="ECO:0000313" key="10">
    <source>
        <dbReference type="EMBL" id="MBJ7609988.1"/>
    </source>
</evidence>
<evidence type="ECO:0000256" key="5">
    <source>
        <dbReference type="ARBA" id="ARBA00023274"/>
    </source>
</evidence>
<dbReference type="GO" id="GO:0022625">
    <property type="term" value="C:cytosolic large ribosomal subunit"/>
    <property type="evidence" value="ECO:0007669"/>
    <property type="project" value="UniProtKB-UniRule"/>
</dbReference>
<dbReference type="PANTHER" id="PTHR11655:SF14">
    <property type="entry name" value="LARGE RIBOSOMAL SUBUNIT PROTEIN UL6M"/>
    <property type="match status" value="1"/>
</dbReference>
<evidence type="ECO:0000313" key="11">
    <source>
        <dbReference type="Proteomes" id="UP000614410"/>
    </source>
</evidence>
<reference evidence="10 11" key="1">
    <citation type="submission" date="2020-10" db="EMBL/GenBank/DDBJ databases">
        <title>Ca. Dormibacterota MAGs.</title>
        <authorList>
            <person name="Montgomery K."/>
        </authorList>
    </citation>
    <scope>NUCLEOTIDE SEQUENCE [LARGE SCALE GENOMIC DNA]</scope>
    <source>
        <strain evidence="10">Mitchell_Peninsula_5</strain>
    </source>
</reference>
<sequence length="183" mass="19556">MSRIGKLPITVPSGVDVTLTGSHITVKGSRGTLERSLPPAMIIDVNEGVISVRRPTDTTMHRSLHGLTRTLVANMVEGVSQGFTRQLDLVGVGFRAAKQGNDLMLSLGYSHPIRYTPPDGVTINVPVPTQIAVSGSNKEIVGQVAAKIRSFRKPEPYKGKGVMYRGEVIKRKAGKSGKAGKGK</sequence>
<comment type="subunit">
    <text evidence="6">Part of the 50S ribosomal subunit.</text>
</comment>
<evidence type="ECO:0000256" key="8">
    <source>
        <dbReference type="RuleBase" id="RU003870"/>
    </source>
</evidence>
<comment type="caution">
    <text evidence="10">The sequence shown here is derived from an EMBL/GenBank/DDBJ whole genome shotgun (WGS) entry which is preliminary data.</text>
</comment>
<dbReference type="GO" id="GO:0003735">
    <property type="term" value="F:structural constituent of ribosome"/>
    <property type="evidence" value="ECO:0007669"/>
    <property type="project" value="UniProtKB-UniRule"/>
</dbReference>
<dbReference type="PANTHER" id="PTHR11655">
    <property type="entry name" value="60S/50S RIBOSOMAL PROTEIN L6/L9"/>
    <property type="match status" value="1"/>
</dbReference>
<proteinExistence type="inferred from homology"/>
<gene>
    <name evidence="6 10" type="primary">rplF</name>
    <name evidence="10" type="ORF">JF887_11255</name>
</gene>
<dbReference type="EMBL" id="JAEKNN010000054">
    <property type="protein sequence ID" value="MBJ7609988.1"/>
    <property type="molecule type" value="Genomic_DNA"/>
</dbReference>
<dbReference type="PRINTS" id="PR00059">
    <property type="entry name" value="RIBOSOMALL6"/>
</dbReference>
<keyword evidence="2 6" id="KW-0699">rRNA-binding</keyword>
<dbReference type="InterPro" id="IPR020040">
    <property type="entry name" value="Ribosomal_uL6_a/b-dom"/>
</dbReference>
<evidence type="ECO:0000256" key="4">
    <source>
        <dbReference type="ARBA" id="ARBA00022980"/>
    </source>
</evidence>
<dbReference type="AlphaFoldDB" id="A0A934KET3"/>
<dbReference type="Gene3D" id="3.90.930.12">
    <property type="entry name" value="Ribosomal protein L6, alpha-beta domain"/>
    <property type="match status" value="2"/>
</dbReference>
<dbReference type="NCBIfam" id="TIGR03654">
    <property type="entry name" value="L6_bact"/>
    <property type="match status" value="1"/>
</dbReference>
<keyword evidence="3 6" id="KW-0694">RNA-binding</keyword>
<dbReference type="FunFam" id="3.90.930.12:FF:000001">
    <property type="entry name" value="50S ribosomal protein L6"/>
    <property type="match status" value="1"/>
</dbReference>
<dbReference type="InterPro" id="IPR000702">
    <property type="entry name" value="Ribosomal_uL6-like"/>
</dbReference>
<evidence type="ECO:0000256" key="7">
    <source>
        <dbReference type="RuleBase" id="RU003869"/>
    </source>
</evidence>
<dbReference type="InterPro" id="IPR019906">
    <property type="entry name" value="Ribosomal_uL6_bac-type"/>
</dbReference>
<dbReference type="InterPro" id="IPR036789">
    <property type="entry name" value="Ribosomal_uL6-like_a/b-dom_sf"/>
</dbReference>
<accession>A0A934KET3</accession>
<dbReference type="FunFam" id="3.90.930.12:FF:000002">
    <property type="entry name" value="50S ribosomal protein L6"/>
    <property type="match status" value="1"/>
</dbReference>
<keyword evidence="5 6" id="KW-0687">Ribonucleoprotein</keyword>
<comment type="similarity">
    <text evidence="1 6 7">Belongs to the universal ribosomal protein uL6 family.</text>
</comment>
<dbReference type="PIRSF" id="PIRSF002162">
    <property type="entry name" value="Ribosomal_L6"/>
    <property type="match status" value="1"/>
</dbReference>
<dbReference type="SUPFAM" id="SSF56053">
    <property type="entry name" value="Ribosomal protein L6"/>
    <property type="match status" value="2"/>
</dbReference>
<evidence type="ECO:0000256" key="1">
    <source>
        <dbReference type="ARBA" id="ARBA00009356"/>
    </source>
</evidence>
<dbReference type="InterPro" id="IPR002358">
    <property type="entry name" value="Ribosomal_uL6_CS"/>
</dbReference>
<keyword evidence="4 6" id="KW-0689">Ribosomal protein</keyword>
<feature type="domain" description="Large ribosomal subunit protein uL6 alpha-beta" evidence="9">
    <location>
        <begin position="90"/>
        <end position="164"/>
    </location>
</feature>
<dbReference type="Proteomes" id="UP000614410">
    <property type="component" value="Unassembled WGS sequence"/>
</dbReference>
<comment type="function">
    <text evidence="6 8">This protein binds to the 23S rRNA, and is important in its secondary structure. It is located near the subunit interface in the base of the L7/L12 stalk, and near the tRNA binding site of the peptidyltransferase center.</text>
</comment>
<dbReference type="HAMAP" id="MF_01365_B">
    <property type="entry name" value="Ribosomal_uL6_B"/>
    <property type="match status" value="1"/>
</dbReference>
<dbReference type="GO" id="GO:0019843">
    <property type="term" value="F:rRNA binding"/>
    <property type="evidence" value="ECO:0007669"/>
    <property type="project" value="UniProtKB-UniRule"/>
</dbReference>
<feature type="domain" description="Large ribosomal subunit protein uL6 alpha-beta" evidence="9">
    <location>
        <begin position="11"/>
        <end position="82"/>
    </location>
</feature>
<evidence type="ECO:0000256" key="3">
    <source>
        <dbReference type="ARBA" id="ARBA00022884"/>
    </source>
</evidence>
<evidence type="ECO:0000256" key="6">
    <source>
        <dbReference type="HAMAP-Rule" id="MF_01365"/>
    </source>
</evidence>
<evidence type="ECO:0000256" key="2">
    <source>
        <dbReference type="ARBA" id="ARBA00022730"/>
    </source>
</evidence>
<name>A0A934KET3_9BACT</name>
<evidence type="ECO:0000259" key="9">
    <source>
        <dbReference type="Pfam" id="PF00347"/>
    </source>
</evidence>